<protein>
    <submittedName>
        <fullName evidence="2">Uncharacterized protein</fullName>
    </submittedName>
</protein>
<name>A0ABV8PXL7_9BACT</name>
<evidence type="ECO:0000313" key="2">
    <source>
        <dbReference type="EMBL" id="MFC4232707.1"/>
    </source>
</evidence>
<accession>A0ABV8PXL7</accession>
<evidence type="ECO:0000256" key="1">
    <source>
        <dbReference type="SAM" id="MobiDB-lite"/>
    </source>
</evidence>
<dbReference type="EMBL" id="JBHSDC010000024">
    <property type="protein sequence ID" value="MFC4232707.1"/>
    <property type="molecule type" value="Genomic_DNA"/>
</dbReference>
<comment type="caution">
    <text evidence="2">The sequence shown here is derived from an EMBL/GenBank/DDBJ whole genome shotgun (WGS) entry which is preliminary data.</text>
</comment>
<dbReference type="Proteomes" id="UP001595906">
    <property type="component" value="Unassembled WGS sequence"/>
</dbReference>
<gene>
    <name evidence="2" type="ORF">ACFOW1_12460</name>
</gene>
<feature type="compositionally biased region" description="Polar residues" evidence="1">
    <location>
        <begin position="189"/>
        <end position="209"/>
    </location>
</feature>
<evidence type="ECO:0000313" key="3">
    <source>
        <dbReference type="Proteomes" id="UP001595906"/>
    </source>
</evidence>
<keyword evidence="3" id="KW-1185">Reference proteome</keyword>
<proteinExistence type="predicted"/>
<sequence>MRLIFTSLIFLLSFFSGKTQNLTGIWRGHFIQKDFDLIKGRPTEDRYKYEIQINNLANNGIEGVTYSYKTTVFYGKAALQGIYTKKTKNLIVKEVKMLELKVTNNTAPCLMTCYLDYSETNGKETLTGTYTSISEKNTDCGSGTVFLEKVTTTEFEKEPFLLKKKEPSATTKKSTEVASANGKKGLSGNLPTTPKTTTKVELKNGTQSGLPKIKPGAEGFVIAKNDTLKATQKSVTVDTVVKPSVVAPIIPQNKKIEPAAKVPKVLLERENNLQKTLIVDQQEVRIDYYDNGQVDNDTITVYHNNQVLINRGRLDTKPLTLMVHLDEQNPKYELITVAENLGDTPPNTALMVITAGKKRYEVNITSDDKKNAKVILEYQAPPKK</sequence>
<feature type="compositionally biased region" description="Polar residues" evidence="1">
    <location>
        <begin position="168"/>
        <end position="178"/>
    </location>
</feature>
<dbReference type="RefSeq" id="WP_379014670.1">
    <property type="nucleotide sequence ID" value="NZ_JBHSDC010000024.1"/>
</dbReference>
<feature type="region of interest" description="Disordered" evidence="1">
    <location>
        <begin position="166"/>
        <end position="209"/>
    </location>
</feature>
<organism evidence="2 3">
    <name type="scientific">Parasediminibacterium paludis</name>
    <dbReference type="NCBI Taxonomy" id="908966"/>
    <lineage>
        <taxon>Bacteria</taxon>
        <taxon>Pseudomonadati</taxon>
        <taxon>Bacteroidota</taxon>
        <taxon>Chitinophagia</taxon>
        <taxon>Chitinophagales</taxon>
        <taxon>Chitinophagaceae</taxon>
        <taxon>Parasediminibacterium</taxon>
    </lineage>
</organism>
<reference evidence="3" key="1">
    <citation type="journal article" date="2019" name="Int. J. Syst. Evol. Microbiol.">
        <title>The Global Catalogue of Microorganisms (GCM) 10K type strain sequencing project: providing services to taxonomists for standard genome sequencing and annotation.</title>
        <authorList>
            <consortium name="The Broad Institute Genomics Platform"/>
            <consortium name="The Broad Institute Genome Sequencing Center for Infectious Disease"/>
            <person name="Wu L."/>
            <person name="Ma J."/>
        </authorList>
    </citation>
    <scope>NUCLEOTIDE SEQUENCE [LARGE SCALE GENOMIC DNA]</scope>
    <source>
        <strain evidence="3">CECT 8010</strain>
    </source>
</reference>